<dbReference type="SUPFAM" id="SSF49742">
    <property type="entry name" value="PHM/PNGase F"/>
    <property type="match status" value="2"/>
</dbReference>
<keyword evidence="15 26" id="KW-0472">Membrane</keyword>
<keyword evidence="19" id="KW-0511">Multifunctional enzyme</keyword>
<dbReference type="PRINTS" id="PR00790">
    <property type="entry name" value="PAMONOXGNASE"/>
</dbReference>
<comment type="subcellular location">
    <subcellularLocation>
        <location evidence="3">Cytoplasmic vesicle</location>
    </subcellularLocation>
    <subcellularLocation>
        <location evidence="21">Endomembrane system</location>
        <topology evidence="21">Single-pass membrane protein</topology>
    </subcellularLocation>
</comment>
<dbReference type="InterPro" id="IPR036939">
    <property type="entry name" value="Cu2_ascorb_mOase_N_sf"/>
</dbReference>
<evidence type="ECO:0000256" key="23">
    <source>
        <dbReference type="PIRSR" id="PIRSR600720-2"/>
    </source>
</evidence>
<evidence type="ECO:0000256" key="21">
    <source>
        <dbReference type="ARBA" id="ARBA00037847"/>
    </source>
</evidence>
<dbReference type="Gene3D" id="2.60.120.230">
    <property type="match status" value="1"/>
</dbReference>
<evidence type="ECO:0000256" key="16">
    <source>
        <dbReference type="ARBA" id="ARBA00023157"/>
    </source>
</evidence>
<dbReference type="GO" id="GO:0005507">
    <property type="term" value="F:copper ion binding"/>
    <property type="evidence" value="ECO:0007669"/>
    <property type="project" value="InterPro"/>
</dbReference>
<feature type="repeat" description="NHL" evidence="25">
    <location>
        <begin position="471"/>
        <end position="511"/>
    </location>
</feature>
<feature type="signal peptide" evidence="27">
    <location>
        <begin position="1"/>
        <end position="25"/>
    </location>
</feature>
<evidence type="ECO:0000256" key="8">
    <source>
        <dbReference type="ARBA" id="ARBA00022729"/>
    </source>
</evidence>
<evidence type="ECO:0000259" key="29">
    <source>
        <dbReference type="Pfam" id="PF03712"/>
    </source>
</evidence>
<reference evidence="31" key="1">
    <citation type="submission" date="2017-02" db="UniProtKB">
        <authorList>
            <consortium name="WormBaseParasite"/>
        </authorList>
    </citation>
    <scope>IDENTIFICATION</scope>
</reference>
<feature type="transmembrane region" description="Helical" evidence="26">
    <location>
        <begin position="699"/>
        <end position="718"/>
    </location>
</feature>
<evidence type="ECO:0000259" key="28">
    <source>
        <dbReference type="Pfam" id="PF01082"/>
    </source>
</evidence>
<keyword evidence="12" id="KW-0560">Oxidoreductase</keyword>
<comment type="similarity">
    <text evidence="5">In the N-terminal section; belongs to the copper type II ascorbate-dependent monooxygenase family.</text>
</comment>
<evidence type="ECO:0000256" key="6">
    <source>
        <dbReference type="ARBA" id="ARBA00022692"/>
    </source>
</evidence>
<dbReference type="GO" id="GO:0006518">
    <property type="term" value="P:peptide metabolic process"/>
    <property type="evidence" value="ECO:0007669"/>
    <property type="project" value="InterPro"/>
</dbReference>
<evidence type="ECO:0000256" key="15">
    <source>
        <dbReference type="ARBA" id="ARBA00023136"/>
    </source>
</evidence>
<feature type="disulfide bond" evidence="24">
    <location>
        <begin position="261"/>
        <end position="283"/>
    </location>
</feature>
<evidence type="ECO:0000256" key="14">
    <source>
        <dbReference type="ARBA" id="ARBA00023033"/>
    </source>
</evidence>
<dbReference type="GO" id="GO:0005576">
    <property type="term" value="C:extracellular region"/>
    <property type="evidence" value="ECO:0007669"/>
    <property type="project" value="TreeGrafter"/>
</dbReference>
<evidence type="ECO:0000256" key="24">
    <source>
        <dbReference type="PIRSR" id="PIRSR600720-3"/>
    </source>
</evidence>
<dbReference type="Gene3D" id="2.60.120.310">
    <property type="entry name" value="Copper type II, ascorbate-dependent monooxygenase, N-terminal domain"/>
    <property type="match status" value="1"/>
</dbReference>
<evidence type="ECO:0000256" key="11">
    <source>
        <dbReference type="ARBA" id="ARBA00022989"/>
    </source>
</evidence>
<dbReference type="InterPro" id="IPR024548">
    <property type="entry name" value="Cu2_monoox_C"/>
</dbReference>
<accession>A0A0N5A2F7</accession>
<keyword evidence="11 26" id="KW-1133">Transmembrane helix</keyword>
<feature type="binding site" evidence="23">
    <location>
        <position position="142"/>
    </location>
    <ligand>
        <name>Cu(2+)</name>
        <dbReference type="ChEBI" id="CHEBI:29036"/>
        <label>1</label>
        <note>catalytic</note>
    </ligand>
</feature>
<keyword evidence="30" id="KW-1185">Reference proteome</keyword>
<dbReference type="SUPFAM" id="SSF101898">
    <property type="entry name" value="NHL repeat"/>
    <property type="match status" value="1"/>
</dbReference>
<feature type="binding site" evidence="23">
    <location>
        <position position="210"/>
    </location>
    <ligand>
        <name>Cu(2+)</name>
        <dbReference type="ChEBI" id="CHEBI:29036"/>
        <label>1</label>
        <note>catalytic</note>
    </ligand>
</feature>
<evidence type="ECO:0000256" key="1">
    <source>
        <dbReference type="ARBA" id="ARBA00000686"/>
    </source>
</evidence>
<keyword evidence="14" id="KW-0503">Monooxygenase</keyword>
<dbReference type="GO" id="GO:0016020">
    <property type="term" value="C:membrane"/>
    <property type="evidence" value="ECO:0007669"/>
    <property type="project" value="InterPro"/>
</dbReference>
<dbReference type="Proteomes" id="UP000038045">
    <property type="component" value="Unplaced"/>
</dbReference>
<keyword evidence="10" id="KW-0862">Zinc</keyword>
<keyword evidence="8 27" id="KW-0732">Signal</keyword>
<feature type="binding site" evidence="23">
    <location>
        <position position="212"/>
    </location>
    <ligand>
        <name>Cu(2+)</name>
        <dbReference type="ChEBI" id="CHEBI:29036"/>
        <label>1</label>
        <note>catalytic</note>
    </ligand>
</feature>
<evidence type="ECO:0000256" key="9">
    <source>
        <dbReference type="ARBA" id="ARBA00022737"/>
    </source>
</evidence>
<dbReference type="WBParaSite" id="PTRK_0001582000.1">
    <property type="protein sequence ID" value="PTRK_0001582000.1"/>
    <property type="gene ID" value="PTRK_0001582000"/>
</dbReference>
<evidence type="ECO:0000256" key="7">
    <source>
        <dbReference type="ARBA" id="ARBA00022723"/>
    </source>
</evidence>
<dbReference type="Pfam" id="PF01082">
    <property type="entry name" value="Cu2_monooxygen"/>
    <property type="match status" value="1"/>
</dbReference>
<keyword evidence="7 23" id="KW-0479">Metal-binding</keyword>
<evidence type="ECO:0000256" key="25">
    <source>
        <dbReference type="PROSITE-ProRule" id="PRU00504"/>
    </source>
</evidence>
<dbReference type="PROSITE" id="PS51125">
    <property type="entry name" value="NHL"/>
    <property type="match status" value="2"/>
</dbReference>
<organism evidence="30 31">
    <name type="scientific">Parastrongyloides trichosuri</name>
    <name type="common">Possum-specific nematode worm</name>
    <dbReference type="NCBI Taxonomy" id="131310"/>
    <lineage>
        <taxon>Eukaryota</taxon>
        <taxon>Metazoa</taxon>
        <taxon>Ecdysozoa</taxon>
        <taxon>Nematoda</taxon>
        <taxon>Chromadorea</taxon>
        <taxon>Rhabditida</taxon>
        <taxon>Tylenchina</taxon>
        <taxon>Panagrolaimomorpha</taxon>
        <taxon>Strongyloidoidea</taxon>
        <taxon>Strongyloididae</taxon>
        <taxon>Parastrongyloides</taxon>
    </lineage>
</organism>
<dbReference type="InterPro" id="IPR020611">
    <property type="entry name" value="Cu2_ascorb_mOase_CS-1"/>
</dbReference>
<feature type="binding site" evidence="23">
    <location>
        <position position="77"/>
    </location>
    <ligand>
        <name>Cu(2+)</name>
        <dbReference type="ChEBI" id="CHEBI:29036"/>
        <label>1</label>
        <note>catalytic</note>
    </ligand>
</feature>
<proteinExistence type="inferred from homology"/>
<keyword evidence="13 23" id="KW-0186">Copper</keyword>
<feature type="domain" description="Copper type II ascorbate-dependent monooxygenase N-terminal" evidence="28">
    <location>
        <begin position="53"/>
        <end position="146"/>
    </location>
</feature>
<name>A0A0N5A2F7_PARTI</name>
<keyword evidence="16 24" id="KW-1015">Disulfide bond</keyword>
<evidence type="ECO:0000256" key="12">
    <source>
        <dbReference type="ARBA" id="ARBA00023002"/>
    </source>
</evidence>
<dbReference type="GO" id="GO:0031410">
    <property type="term" value="C:cytoplasmic vesicle"/>
    <property type="evidence" value="ECO:0007669"/>
    <property type="project" value="UniProtKB-SubCell"/>
</dbReference>
<keyword evidence="23" id="KW-0106">Calcium</keyword>
<keyword evidence="20" id="KW-0968">Cytoplasmic vesicle</keyword>
<dbReference type="GO" id="GO:0012505">
    <property type="term" value="C:endomembrane system"/>
    <property type="evidence" value="ECO:0007669"/>
    <property type="project" value="UniProtKB-SubCell"/>
</dbReference>
<evidence type="ECO:0000256" key="19">
    <source>
        <dbReference type="ARBA" id="ARBA00023268"/>
    </source>
</evidence>
<evidence type="ECO:0000256" key="17">
    <source>
        <dbReference type="ARBA" id="ARBA00023180"/>
    </source>
</evidence>
<evidence type="ECO:0000256" key="20">
    <source>
        <dbReference type="ARBA" id="ARBA00023329"/>
    </source>
</evidence>
<dbReference type="InterPro" id="IPR008977">
    <property type="entry name" value="PHM/PNGase_F_dom_sf"/>
</dbReference>
<dbReference type="PROSITE" id="PS00084">
    <property type="entry name" value="CU2_MONOOXYGENASE_1"/>
    <property type="match status" value="1"/>
</dbReference>
<dbReference type="InterPro" id="IPR000323">
    <property type="entry name" value="Cu2_ascorb_mOase_N"/>
</dbReference>
<dbReference type="PANTHER" id="PTHR10680:SF14">
    <property type="entry name" value="PEPTIDYL-GLYCINE ALPHA-AMIDATING MONOOXYGENASE"/>
    <property type="match status" value="1"/>
</dbReference>
<comment type="catalytic activity">
    <reaction evidence="22">
        <text>a [peptide]-C-terminal glycine + 2 L-ascorbate + O2 = a [peptide]-C-terminal (2S)-2-hydroxyglycine + 2 monodehydro-L-ascorbate radical + H2O</text>
        <dbReference type="Rhea" id="RHEA:21452"/>
        <dbReference type="Rhea" id="RHEA-COMP:13486"/>
        <dbReference type="Rhea" id="RHEA-COMP:15321"/>
        <dbReference type="ChEBI" id="CHEBI:15377"/>
        <dbReference type="ChEBI" id="CHEBI:15379"/>
        <dbReference type="ChEBI" id="CHEBI:38290"/>
        <dbReference type="ChEBI" id="CHEBI:59513"/>
        <dbReference type="ChEBI" id="CHEBI:137000"/>
        <dbReference type="ChEBI" id="CHEBI:142768"/>
        <dbReference type="EC" id="1.14.17.3"/>
    </reaction>
</comment>
<dbReference type="STRING" id="131310.A0A0N5A2F7"/>
<evidence type="ECO:0000256" key="10">
    <source>
        <dbReference type="ARBA" id="ARBA00022833"/>
    </source>
</evidence>
<evidence type="ECO:0000256" key="2">
    <source>
        <dbReference type="ARBA" id="ARBA00001947"/>
    </source>
</evidence>
<feature type="domain" description="Copper type II ascorbate-dependent monooxygenase C-terminal" evidence="29">
    <location>
        <begin position="179"/>
        <end position="296"/>
    </location>
</feature>
<comment type="cofactor">
    <cofactor evidence="2">
        <name>Zn(2+)</name>
        <dbReference type="ChEBI" id="CHEBI:29105"/>
    </cofactor>
</comment>
<comment type="similarity">
    <text evidence="4">In the C-terminal section; belongs to the peptidyl-alpha-hydroxyglycine alpha-amidating lyase family.</text>
</comment>
<evidence type="ECO:0000256" key="13">
    <source>
        <dbReference type="ARBA" id="ARBA00023008"/>
    </source>
</evidence>
<evidence type="ECO:0000256" key="3">
    <source>
        <dbReference type="ARBA" id="ARBA00004541"/>
    </source>
</evidence>
<evidence type="ECO:0000256" key="5">
    <source>
        <dbReference type="ARBA" id="ARBA00010263"/>
    </source>
</evidence>
<dbReference type="CDD" id="cd14958">
    <property type="entry name" value="NHL_PAL_like"/>
    <property type="match status" value="1"/>
</dbReference>
<keyword evidence="9" id="KW-0677">Repeat</keyword>
<evidence type="ECO:0000256" key="27">
    <source>
        <dbReference type="SAM" id="SignalP"/>
    </source>
</evidence>
<dbReference type="PROSITE" id="PS00085">
    <property type="entry name" value="CU2_MONOOXYGENASE_2"/>
    <property type="match status" value="1"/>
</dbReference>
<dbReference type="InterPro" id="IPR011042">
    <property type="entry name" value="6-blade_b-propeller_TolB-like"/>
</dbReference>
<evidence type="ECO:0000256" key="18">
    <source>
        <dbReference type="ARBA" id="ARBA00023239"/>
    </source>
</evidence>
<dbReference type="AlphaFoldDB" id="A0A0N5A2F7"/>
<dbReference type="Gene3D" id="2.120.10.30">
    <property type="entry name" value="TolB, C-terminal domain"/>
    <property type="match status" value="1"/>
</dbReference>
<feature type="binding site" evidence="23">
    <location>
        <position position="76"/>
    </location>
    <ligand>
        <name>Cu(2+)</name>
        <dbReference type="ChEBI" id="CHEBI:29036"/>
        <label>1</label>
        <note>catalytic</note>
    </ligand>
</feature>
<protein>
    <submittedName>
        <fullName evidence="31">Peptidylglycine monooxygenase</fullName>
    </submittedName>
</protein>
<dbReference type="Pfam" id="PF03712">
    <property type="entry name" value="Cu2_monoox_C"/>
    <property type="match status" value="1"/>
</dbReference>
<comment type="catalytic activity">
    <reaction evidence="1">
        <text>a [peptide]-C-terminal (2S)-2-hydroxyglycine = a [peptide]-C-terminal amide + glyoxylate</text>
        <dbReference type="Rhea" id="RHEA:20924"/>
        <dbReference type="Rhea" id="RHEA-COMP:13485"/>
        <dbReference type="Rhea" id="RHEA-COMP:15321"/>
        <dbReference type="ChEBI" id="CHEBI:36655"/>
        <dbReference type="ChEBI" id="CHEBI:137001"/>
        <dbReference type="ChEBI" id="CHEBI:142768"/>
        <dbReference type="EC" id="4.3.2.5"/>
    </reaction>
</comment>
<evidence type="ECO:0000256" key="26">
    <source>
        <dbReference type="SAM" id="Phobius"/>
    </source>
</evidence>
<evidence type="ECO:0000313" key="30">
    <source>
        <dbReference type="Proteomes" id="UP000038045"/>
    </source>
</evidence>
<dbReference type="GO" id="GO:0004504">
    <property type="term" value="F:peptidylglycine monooxygenase activity"/>
    <property type="evidence" value="ECO:0007669"/>
    <property type="project" value="UniProtKB-EC"/>
</dbReference>
<dbReference type="InterPro" id="IPR014784">
    <property type="entry name" value="Cu2_ascorb_mOase-like_C"/>
</dbReference>
<feature type="binding site" evidence="23">
    <location>
        <position position="282"/>
    </location>
    <ligand>
        <name>Cu(2+)</name>
        <dbReference type="ChEBI" id="CHEBI:29036"/>
        <label>1</label>
        <note>catalytic</note>
    </ligand>
</feature>
<evidence type="ECO:0000256" key="4">
    <source>
        <dbReference type="ARBA" id="ARBA00006026"/>
    </source>
</evidence>
<comment type="cofactor">
    <cofactor evidence="23">
        <name>Cu(2+)</name>
        <dbReference type="ChEBI" id="CHEBI:29036"/>
    </cofactor>
    <text evidence="23">Binds 2 Cu(2+) ions per subunit.</text>
</comment>
<feature type="repeat" description="NHL" evidence="25">
    <location>
        <begin position="533"/>
        <end position="566"/>
    </location>
</feature>
<keyword evidence="6 26" id="KW-0812">Transmembrane</keyword>
<feature type="chain" id="PRO_5005892532" evidence="27">
    <location>
        <begin position="26"/>
        <end position="758"/>
    </location>
</feature>
<dbReference type="PANTHER" id="PTHR10680">
    <property type="entry name" value="PEPTIDYL-GLYCINE ALPHA-AMIDATING MONOOXYGENASE"/>
    <property type="match status" value="1"/>
</dbReference>
<evidence type="ECO:0000313" key="31">
    <source>
        <dbReference type="WBParaSite" id="PTRK_0001582000.1"/>
    </source>
</evidence>
<dbReference type="Pfam" id="PF01436">
    <property type="entry name" value="NHL"/>
    <property type="match status" value="2"/>
</dbReference>
<evidence type="ECO:0000256" key="22">
    <source>
        <dbReference type="ARBA" id="ARBA00048431"/>
    </source>
</evidence>
<sequence>MGSFKVLINIFILLLFPTILINGSAVKKVIEEIRKVPIQIPGYSPDISDDYVAFPVNAPNGYIVKFEPLSLAERVHHMILFGCESLPSTEPIFKGHSTCGVGTSKIIYAWARNAPSLDLPKDVAFAIGSTSNNINFLVLQIHYADPFQGNVKDYSGLLISITQQQPLYLADVYLFAGISPIPPRRDAYYSNMSCEYTGSTQLHPFAFRTHTHKMGRVVSAFYKHDNQWTKIGKRNPQWPQLFEKIDRPLKIETGDLLAATCRYDSSNETTQTNMGHMGKDEMCNFYMMFYRDINDPEPFPYGSGCSSQIRYNEMLKEYPSEGLTLLPPNPRLEAIAAPTKTKFGVLEKNVINGIGDIKFGQISGLAFDNKNDLVVFHRGSRQWDAYSFSYDNTFTDKRPIPEPTIIVMKDSQNHYKLVQTLGENMFYMPHGIFIDESNYYYVTDVGSHQMHKMKINDGKLEILFSIGEKFVPGSDREHLCKPSGVAVSRQDGSIYISDGYCNNRILKFTKDGRFVAEFGIGGGNDRESYAPLGSFNLPHDITLNEDKNQLYVADRENGRVQVFTTAGVPLYDIKNPNLFGNVYSAHYCSDHGLVLIPGVAGFNGQVINAYVVPTNSTRIQYSFAPMEKSFSRPHIIRMKGDFIYIGEISSDGGKLWKFEIESDHLLRQSTTSSEFMLSEYPSTEISSIHKETIPKSSSGTLLFGLISFAIIIAAYFGYKTLKVRERNSTTGMNFFDRQSFQPLKTTDDMTDSEDDLNE</sequence>
<keyword evidence="17" id="KW-0325">Glycoprotein</keyword>
<dbReference type="InterPro" id="IPR014783">
    <property type="entry name" value="Cu2_ascorb_mOase_CS-2"/>
</dbReference>
<dbReference type="GO" id="GO:0004598">
    <property type="term" value="F:peptidylamidoglycolate lyase activity"/>
    <property type="evidence" value="ECO:0007669"/>
    <property type="project" value="UniProtKB-EC"/>
</dbReference>
<keyword evidence="18" id="KW-0456">Lyase</keyword>
<dbReference type="InterPro" id="IPR000720">
    <property type="entry name" value="PHM/PAL"/>
</dbReference>
<dbReference type="InterPro" id="IPR001258">
    <property type="entry name" value="NHL_repeat"/>
</dbReference>
<feature type="binding site" evidence="23">
    <location>
        <position position="701"/>
    </location>
    <ligand>
        <name>Ca(2+)</name>
        <dbReference type="ChEBI" id="CHEBI:29108"/>
        <note>structural</note>
    </ligand>
</feature>